<dbReference type="AlphaFoldDB" id="A0A1C7MFZ0"/>
<sequence>MKARTVTCDRVNISTVTALTRSTSCPQVSSMLIYNSHTHLERGFQQSKHPIKLQNQGILVPLPSGNKDGEAILWSYPSRICAVHWPRYPNRATCM</sequence>
<comment type="caution">
    <text evidence="1">The sequence shown here is derived from an EMBL/GenBank/DDBJ whole genome shotgun (WGS) entry which is preliminary data.</text>
</comment>
<evidence type="ECO:0000313" key="2">
    <source>
        <dbReference type="Proteomes" id="UP000092993"/>
    </source>
</evidence>
<organism evidence="1 2">
    <name type="scientific">Grifola frondosa</name>
    <name type="common">Maitake</name>
    <name type="synonym">Polyporus frondosus</name>
    <dbReference type="NCBI Taxonomy" id="5627"/>
    <lineage>
        <taxon>Eukaryota</taxon>
        <taxon>Fungi</taxon>
        <taxon>Dikarya</taxon>
        <taxon>Basidiomycota</taxon>
        <taxon>Agaricomycotina</taxon>
        <taxon>Agaricomycetes</taxon>
        <taxon>Polyporales</taxon>
        <taxon>Grifolaceae</taxon>
        <taxon>Grifola</taxon>
    </lineage>
</organism>
<gene>
    <name evidence="1" type="ORF">A0H81_04090</name>
</gene>
<evidence type="ECO:0000313" key="1">
    <source>
        <dbReference type="EMBL" id="OBZ75266.1"/>
    </source>
</evidence>
<proteinExistence type="predicted"/>
<keyword evidence="2" id="KW-1185">Reference proteome</keyword>
<reference evidence="1 2" key="1">
    <citation type="submission" date="2016-03" db="EMBL/GenBank/DDBJ databases">
        <title>Whole genome sequencing of Grifola frondosa 9006-11.</title>
        <authorList>
            <person name="Min B."/>
            <person name="Park H."/>
            <person name="Kim J.-G."/>
            <person name="Cho H."/>
            <person name="Oh Y.-L."/>
            <person name="Kong W.-S."/>
            <person name="Choi I.-G."/>
        </authorList>
    </citation>
    <scope>NUCLEOTIDE SEQUENCE [LARGE SCALE GENOMIC DNA]</scope>
    <source>
        <strain evidence="1 2">9006-11</strain>
    </source>
</reference>
<accession>A0A1C7MFZ0</accession>
<dbReference type="Proteomes" id="UP000092993">
    <property type="component" value="Unassembled WGS sequence"/>
</dbReference>
<protein>
    <submittedName>
        <fullName evidence="1">Uncharacterized protein</fullName>
    </submittedName>
</protein>
<dbReference type="EMBL" id="LUGG01000004">
    <property type="protein sequence ID" value="OBZ75266.1"/>
    <property type="molecule type" value="Genomic_DNA"/>
</dbReference>
<name>A0A1C7MFZ0_GRIFR</name>